<dbReference type="Gene3D" id="3.40.50.1820">
    <property type="entry name" value="alpha/beta hydrolase"/>
    <property type="match status" value="1"/>
</dbReference>
<dbReference type="InterPro" id="IPR029058">
    <property type="entry name" value="AB_hydrolase_fold"/>
</dbReference>
<evidence type="ECO:0000256" key="1">
    <source>
        <dbReference type="SAM" id="SignalP"/>
    </source>
</evidence>
<proteinExistence type="predicted"/>
<keyword evidence="3" id="KW-1185">Reference proteome</keyword>
<keyword evidence="2" id="KW-0560">Oxidoreductase</keyword>
<keyword evidence="2" id="KW-0223">Dioxygenase</keyword>
<dbReference type="GO" id="GO:0051213">
    <property type="term" value="F:dioxygenase activity"/>
    <property type="evidence" value="ECO:0007669"/>
    <property type="project" value="UniProtKB-KW"/>
</dbReference>
<evidence type="ECO:0000313" key="3">
    <source>
        <dbReference type="Proteomes" id="UP000763557"/>
    </source>
</evidence>
<accession>A0ABX2FAK9</accession>
<evidence type="ECO:0000313" key="2">
    <source>
        <dbReference type="EMBL" id="NRN67936.1"/>
    </source>
</evidence>
<protein>
    <submittedName>
        <fullName evidence="2">Aromatic ring-opening dioxygenase LigA</fullName>
    </submittedName>
</protein>
<name>A0ABX2FAK9_9PSEU</name>
<sequence length="452" mass="47352">MSTVRILGAVLAVATALLTGVPAAGATPPDTEPCLGTATCTSGQLADGTPYQFAKPGRWNGVVLVDMDFAAGGLTTPLTARLLDRGYAVGGTTRTVTGWRIAQAIDNQAAALARFEAAFGQARWAIAEGRSMGGFVAAGAAQVHHRVFDAAVPMCGGLGGSVGQWNQKLDTVFTLKTLLFGDTTLPVTGIPADVPGAQRQWIAALTGAQSTADGRARIALAAAIGQLPGWGLAPDGTATPMPDRWDAAGVENGMFLALAGGPLPYIGQAMSSRRAIEQLAGGNPSWNTGVDYARQFALADPSQRHAVLRLYAEAGLDLRADLRTLAAAPRVDADPAAVSYLAKGIVFTGDLRVPVLTVNAIGDQISTVAQQDSYGALAHREGNSRLLRQTYVRTAGHCTFTVGEQVAAIDVMWQRLRTGHWPEVSPSAMNRQAGDGRYLSYDPLRFNRPYSG</sequence>
<comment type="caution">
    <text evidence="2">The sequence shown here is derived from an EMBL/GenBank/DDBJ whole genome shotgun (WGS) entry which is preliminary data.</text>
</comment>
<organism evidence="2 3">
    <name type="scientific">Kibdelosporangium persicum</name>
    <dbReference type="NCBI Taxonomy" id="2698649"/>
    <lineage>
        <taxon>Bacteria</taxon>
        <taxon>Bacillati</taxon>
        <taxon>Actinomycetota</taxon>
        <taxon>Actinomycetes</taxon>
        <taxon>Pseudonocardiales</taxon>
        <taxon>Pseudonocardiaceae</taxon>
        <taxon>Kibdelosporangium</taxon>
    </lineage>
</organism>
<gene>
    <name evidence="2" type="ORF">GC106_51770</name>
</gene>
<dbReference type="Proteomes" id="UP000763557">
    <property type="component" value="Unassembled WGS sequence"/>
</dbReference>
<keyword evidence="1" id="KW-0732">Signal</keyword>
<dbReference type="RefSeq" id="WP_173136472.1">
    <property type="nucleotide sequence ID" value="NZ_CBCSGW010000009.1"/>
</dbReference>
<reference evidence="2 3" key="1">
    <citation type="submission" date="2020-01" db="EMBL/GenBank/DDBJ databases">
        <title>Kibdelosporangium persica a novel Actinomycetes from a hot desert in Iran.</title>
        <authorList>
            <person name="Safaei N."/>
            <person name="Zaburannyi N."/>
            <person name="Mueller R."/>
            <person name="Wink J."/>
        </authorList>
    </citation>
    <scope>NUCLEOTIDE SEQUENCE [LARGE SCALE GENOMIC DNA]</scope>
    <source>
        <strain evidence="2 3">4NS15</strain>
    </source>
</reference>
<feature type="chain" id="PRO_5047347584" evidence="1">
    <location>
        <begin position="27"/>
        <end position="452"/>
    </location>
</feature>
<dbReference type="SUPFAM" id="SSF53474">
    <property type="entry name" value="alpha/beta-Hydrolases"/>
    <property type="match status" value="1"/>
</dbReference>
<feature type="signal peptide" evidence="1">
    <location>
        <begin position="1"/>
        <end position="26"/>
    </location>
</feature>
<dbReference type="EMBL" id="JAAATY010000017">
    <property type="protein sequence ID" value="NRN67936.1"/>
    <property type="molecule type" value="Genomic_DNA"/>
</dbReference>